<evidence type="ECO:0000313" key="9">
    <source>
        <dbReference type="Proteomes" id="UP000219621"/>
    </source>
</evidence>
<dbReference type="CDD" id="cd08010">
    <property type="entry name" value="MltG_like"/>
    <property type="match status" value="1"/>
</dbReference>
<evidence type="ECO:0000256" key="1">
    <source>
        <dbReference type="ARBA" id="ARBA00022475"/>
    </source>
</evidence>
<dbReference type="Gene3D" id="3.30.160.60">
    <property type="entry name" value="Classic Zinc Finger"/>
    <property type="match status" value="1"/>
</dbReference>
<dbReference type="Pfam" id="PF02618">
    <property type="entry name" value="YceG"/>
    <property type="match status" value="1"/>
</dbReference>
<dbReference type="PANTHER" id="PTHR30518:SF2">
    <property type="entry name" value="ENDOLYTIC MUREIN TRANSGLYCOSYLASE"/>
    <property type="match status" value="1"/>
</dbReference>
<dbReference type="Gene3D" id="3.30.1490.480">
    <property type="entry name" value="Endolytic murein transglycosylase"/>
    <property type="match status" value="1"/>
</dbReference>
<dbReference type="EC" id="4.2.2.29" evidence="7"/>
<keyword evidence="4 7" id="KW-0472">Membrane</keyword>
<comment type="function">
    <text evidence="7">Functions as a peptidoglycan terminase that cleaves nascent peptidoglycan strands endolytically to terminate their elongation.</text>
</comment>
<keyword evidence="1 7" id="KW-1003">Cell membrane</keyword>
<sequence>MRLIRRLLYIAIALVFAGAIAAVSAWWWADRTFHAPGPLAQETTVVVPKGAGLARIAALLADAGVITADQPHRLVFTLGVKQSGKAASLHAGEYRFPAGASMQEVLDLLAAGKVVVRSLTIAEGLTSPEVLAVLATAEGLDGDLPAETPPTGALLPETYHYTLGDRREAMVRRMRDDMRKVLADLWETRAEGLPLKTPEEAVVLASIVEKETGVAAERPRVAAVFLNRLRKGMRLQSDPTVIYGLDPEDGDLGRPLTRADLESDTPYNTYVIAGLPPRPIANPGKAALQAVLDPIESDEYYFVADGTGGHAFARTLDEHNRNVARWRRLQRSAE</sequence>
<dbReference type="NCBIfam" id="TIGR00247">
    <property type="entry name" value="endolytic transglycosylase MltG"/>
    <property type="match status" value="1"/>
</dbReference>
<evidence type="ECO:0000256" key="6">
    <source>
        <dbReference type="ARBA" id="ARBA00023316"/>
    </source>
</evidence>
<comment type="catalytic activity">
    <reaction evidence="7">
        <text>a peptidoglycan chain = a peptidoglycan chain with N-acetyl-1,6-anhydromuramyl-[peptide] at the reducing end + a peptidoglycan chain with N-acetylglucosamine at the non-reducing end.</text>
        <dbReference type="EC" id="4.2.2.29"/>
    </reaction>
</comment>
<keyword evidence="5 7" id="KW-0456">Lyase</keyword>
<dbReference type="GO" id="GO:0071555">
    <property type="term" value="P:cell wall organization"/>
    <property type="evidence" value="ECO:0007669"/>
    <property type="project" value="UniProtKB-KW"/>
</dbReference>
<dbReference type="OrthoDB" id="9814591at2"/>
<proteinExistence type="inferred from homology"/>
<dbReference type="Proteomes" id="UP000219621">
    <property type="component" value="Unassembled WGS sequence"/>
</dbReference>
<dbReference type="GO" id="GO:0005886">
    <property type="term" value="C:plasma membrane"/>
    <property type="evidence" value="ECO:0007669"/>
    <property type="project" value="UniProtKB-SubCell"/>
</dbReference>
<keyword evidence="3 7" id="KW-1133">Transmembrane helix</keyword>
<keyword evidence="6 7" id="KW-0961">Cell wall biogenesis/degradation</keyword>
<organism evidence="8 9">
    <name type="scientific">Caenispirillum bisanense</name>
    <dbReference type="NCBI Taxonomy" id="414052"/>
    <lineage>
        <taxon>Bacteria</taxon>
        <taxon>Pseudomonadati</taxon>
        <taxon>Pseudomonadota</taxon>
        <taxon>Alphaproteobacteria</taxon>
        <taxon>Rhodospirillales</taxon>
        <taxon>Novispirillaceae</taxon>
        <taxon>Caenispirillum</taxon>
    </lineage>
</organism>
<dbReference type="PANTHER" id="PTHR30518">
    <property type="entry name" value="ENDOLYTIC MUREIN TRANSGLYCOSYLASE"/>
    <property type="match status" value="1"/>
</dbReference>
<protein>
    <recommendedName>
        <fullName evidence="7">Endolytic murein transglycosylase</fullName>
        <ecNumber evidence="7">4.2.2.29</ecNumber>
    </recommendedName>
    <alternativeName>
        <fullName evidence="7">Peptidoglycan lytic transglycosylase</fullName>
    </alternativeName>
    <alternativeName>
        <fullName evidence="7">Peptidoglycan polymerization terminase</fullName>
    </alternativeName>
</protein>
<keyword evidence="9" id="KW-1185">Reference proteome</keyword>
<feature type="transmembrane region" description="Helical" evidence="7">
    <location>
        <begin position="7"/>
        <end position="29"/>
    </location>
</feature>
<evidence type="ECO:0000256" key="7">
    <source>
        <dbReference type="HAMAP-Rule" id="MF_02065"/>
    </source>
</evidence>
<evidence type="ECO:0000313" key="8">
    <source>
        <dbReference type="EMBL" id="SOD89379.1"/>
    </source>
</evidence>
<keyword evidence="2 7" id="KW-0812">Transmembrane</keyword>
<feature type="site" description="Important for catalytic activity" evidence="7">
    <location>
        <position position="211"/>
    </location>
</feature>
<evidence type="ECO:0000256" key="2">
    <source>
        <dbReference type="ARBA" id="ARBA00022692"/>
    </source>
</evidence>
<keyword evidence="7" id="KW-0997">Cell inner membrane</keyword>
<comment type="subcellular location">
    <subcellularLocation>
        <location evidence="7">Cell inner membrane</location>
        <topology evidence="7">Single-pass membrane protein</topology>
    </subcellularLocation>
</comment>
<accession>A0A286G2H5</accession>
<comment type="similarity">
    <text evidence="7">Belongs to the transglycosylase MltG family.</text>
</comment>
<dbReference type="AlphaFoldDB" id="A0A286G2H5"/>
<dbReference type="GO" id="GO:0008932">
    <property type="term" value="F:lytic endotransglycosylase activity"/>
    <property type="evidence" value="ECO:0007669"/>
    <property type="project" value="UniProtKB-UniRule"/>
</dbReference>
<evidence type="ECO:0000256" key="3">
    <source>
        <dbReference type="ARBA" id="ARBA00022989"/>
    </source>
</evidence>
<gene>
    <name evidence="7" type="primary">mltG</name>
    <name evidence="8" type="ORF">SAMN05421508_101200</name>
</gene>
<dbReference type="InterPro" id="IPR003770">
    <property type="entry name" value="MLTG-like"/>
</dbReference>
<dbReference type="HAMAP" id="MF_02065">
    <property type="entry name" value="MltG"/>
    <property type="match status" value="1"/>
</dbReference>
<dbReference type="GO" id="GO:0009252">
    <property type="term" value="P:peptidoglycan biosynthetic process"/>
    <property type="evidence" value="ECO:0007669"/>
    <property type="project" value="UniProtKB-UniRule"/>
</dbReference>
<dbReference type="RefSeq" id="WP_097277115.1">
    <property type="nucleotide sequence ID" value="NZ_OCNJ01000001.1"/>
</dbReference>
<name>A0A286G2H5_9PROT</name>
<dbReference type="EMBL" id="OCNJ01000001">
    <property type="protein sequence ID" value="SOD89379.1"/>
    <property type="molecule type" value="Genomic_DNA"/>
</dbReference>
<reference evidence="8 9" key="1">
    <citation type="submission" date="2017-09" db="EMBL/GenBank/DDBJ databases">
        <authorList>
            <person name="Ehlers B."/>
            <person name="Leendertz F.H."/>
        </authorList>
    </citation>
    <scope>NUCLEOTIDE SEQUENCE [LARGE SCALE GENOMIC DNA]</scope>
    <source>
        <strain evidence="8 9">USBA 140</strain>
    </source>
</reference>
<evidence type="ECO:0000256" key="4">
    <source>
        <dbReference type="ARBA" id="ARBA00023136"/>
    </source>
</evidence>
<evidence type="ECO:0000256" key="5">
    <source>
        <dbReference type="ARBA" id="ARBA00023239"/>
    </source>
</evidence>